<feature type="compositionally biased region" description="Acidic residues" evidence="1">
    <location>
        <begin position="265"/>
        <end position="275"/>
    </location>
</feature>
<feature type="compositionally biased region" description="Basic and acidic residues" evidence="1">
    <location>
        <begin position="38"/>
        <end position="50"/>
    </location>
</feature>
<dbReference type="Proteomes" id="UP000756132">
    <property type="component" value="Chromosome 4"/>
</dbReference>
<feature type="compositionally biased region" description="Acidic residues" evidence="1">
    <location>
        <begin position="245"/>
        <end position="257"/>
    </location>
</feature>
<dbReference type="GeneID" id="71985208"/>
<dbReference type="AlphaFoldDB" id="A0A9Q8LEJ3"/>
<accession>A0A9Q8LEJ3</accession>
<proteinExistence type="predicted"/>
<evidence type="ECO:0000313" key="3">
    <source>
        <dbReference type="Proteomes" id="UP000756132"/>
    </source>
</evidence>
<gene>
    <name evidence="2" type="ORF">CLAFUR5_05330</name>
</gene>
<name>A0A9Q8LEJ3_PASFU</name>
<sequence>MRKKANWSYDTVPTAEDAFKAIEDSAGTGGTRAKRKAKGVERYNDGDYFKPESQVSGQKRPRGPKPEEDDLDLETALGISEAQLAEDRRWRESKQHLTPVEYKKWHVAAFDVKLQWDAYGNFIEAELDSEDDMLVANHNALYEPKFKALQKLKRKLNDTFDNPGSWATTTFFSEKKMFPETDDSGVEGKKETRTSKVPIKGKSRGTGDGRVRKRGGTNLARYKVGKGTSAQRTGKSARVRSLSEVEAEENSSDDADYASDPADIGLEDSEDEMSGLEDTAQEARTPSNYRFNAAVTAPGSNSLRLILEQAGEVPSAI</sequence>
<dbReference type="RefSeq" id="XP_047760363.1">
    <property type="nucleotide sequence ID" value="XM_047904478.1"/>
</dbReference>
<organism evidence="2 3">
    <name type="scientific">Passalora fulva</name>
    <name type="common">Tomato leaf mold</name>
    <name type="synonym">Cladosporium fulvum</name>
    <dbReference type="NCBI Taxonomy" id="5499"/>
    <lineage>
        <taxon>Eukaryota</taxon>
        <taxon>Fungi</taxon>
        <taxon>Dikarya</taxon>
        <taxon>Ascomycota</taxon>
        <taxon>Pezizomycotina</taxon>
        <taxon>Dothideomycetes</taxon>
        <taxon>Dothideomycetidae</taxon>
        <taxon>Mycosphaerellales</taxon>
        <taxon>Mycosphaerellaceae</taxon>
        <taxon>Fulvia</taxon>
    </lineage>
</organism>
<dbReference type="EMBL" id="CP090166">
    <property type="protein sequence ID" value="UJO15997.1"/>
    <property type="molecule type" value="Genomic_DNA"/>
</dbReference>
<feature type="region of interest" description="Disordered" evidence="1">
    <location>
        <begin position="179"/>
        <end position="289"/>
    </location>
</feature>
<dbReference type="KEGG" id="ffu:CLAFUR5_05330"/>
<evidence type="ECO:0000256" key="1">
    <source>
        <dbReference type="SAM" id="MobiDB-lite"/>
    </source>
</evidence>
<protein>
    <submittedName>
        <fullName evidence="2">Uncharacterized protein</fullName>
    </submittedName>
</protein>
<reference evidence="2" key="2">
    <citation type="journal article" date="2022" name="Microb. Genom.">
        <title>A chromosome-scale genome assembly of the tomato pathogen Cladosporium fulvum reveals a compartmentalized genome architecture and the presence of a dispensable chromosome.</title>
        <authorList>
            <person name="Zaccaron A.Z."/>
            <person name="Chen L.H."/>
            <person name="Samaras A."/>
            <person name="Stergiopoulos I."/>
        </authorList>
    </citation>
    <scope>NUCLEOTIDE SEQUENCE</scope>
    <source>
        <strain evidence="2">Race5_Kim</strain>
    </source>
</reference>
<keyword evidence="3" id="KW-1185">Reference proteome</keyword>
<feature type="region of interest" description="Disordered" evidence="1">
    <location>
        <begin position="23"/>
        <end position="70"/>
    </location>
</feature>
<evidence type="ECO:0000313" key="2">
    <source>
        <dbReference type="EMBL" id="UJO15997.1"/>
    </source>
</evidence>
<reference evidence="2" key="1">
    <citation type="submission" date="2021-12" db="EMBL/GenBank/DDBJ databases">
        <authorList>
            <person name="Zaccaron A."/>
            <person name="Stergiopoulos I."/>
        </authorList>
    </citation>
    <scope>NUCLEOTIDE SEQUENCE</scope>
    <source>
        <strain evidence="2">Race5_Kim</strain>
    </source>
</reference>